<keyword evidence="2" id="KW-0695">RNA-directed DNA polymerase</keyword>
<feature type="non-terminal residue" evidence="2">
    <location>
        <position position="73"/>
    </location>
</feature>
<dbReference type="Pfam" id="PF07727">
    <property type="entry name" value="RVT_2"/>
    <property type="match status" value="1"/>
</dbReference>
<proteinExistence type="predicted"/>
<dbReference type="EMBL" id="AJ829925">
    <property type="protein sequence ID" value="CAH25561.1"/>
    <property type="molecule type" value="Genomic_DNA"/>
</dbReference>
<feature type="domain" description="Reverse transcriptase Ty1/copia-type" evidence="1">
    <location>
        <begin position="21"/>
        <end position="66"/>
    </location>
</feature>
<dbReference type="AlphaFoldDB" id="Q5K240"/>
<evidence type="ECO:0000259" key="1">
    <source>
        <dbReference type="Pfam" id="PF07727"/>
    </source>
</evidence>
<protein>
    <submittedName>
        <fullName evidence="2">Reverse transcriptase</fullName>
    </submittedName>
</protein>
<accession>Q5K240</accession>
<feature type="non-terminal residue" evidence="2">
    <location>
        <position position="1"/>
    </location>
</feature>
<name>Q5K240_BENHI</name>
<dbReference type="GO" id="GO:0003964">
    <property type="term" value="F:RNA-directed DNA polymerase activity"/>
    <property type="evidence" value="ECO:0007669"/>
    <property type="project" value="UniProtKB-KW"/>
</dbReference>
<keyword evidence="2" id="KW-0548">Nucleotidyltransferase</keyword>
<organism evidence="2">
    <name type="scientific">Benincasa hispida</name>
    <name type="common">Wax gourd</name>
    <name type="synonym">Cucurbita hispida</name>
    <dbReference type="NCBI Taxonomy" id="102211"/>
    <lineage>
        <taxon>Eukaryota</taxon>
        <taxon>Viridiplantae</taxon>
        <taxon>Streptophyta</taxon>
        <taxon>Embryophyta</taxon>
        <taxon>Tracheophyta</taxon>
        <taxon>Spermatophyta</taxon>
        <taxon>Magnoliopsida</taxon>
        <taxon>eudicotyledons</taxon>
        <taxon>Gunneridae</taxon>
        <taxon>Pentapetalae</taxon>
        <taxon>rosids</taxon>
        <taxon>fabids</taxon>
        <taxon>Cucurbitales</taxon>
        <taxon>Cucurbitaceae</taxon>
        <taxon>Benincaseae</taxon>
        <taxon>Benincasa</taxon>
    </lineage>
</organism>
<dbReference type="InterPro" id="IPR013103">
    <property type="entry name" value="RVT_2"/>
</dbReference>
<evidence type="ECO:0000313" key="2">
    <source>
        <dbReference type="EMBL" id="CAH25561.1"/>
    </source>
</evidence>
<reference evidence="2" key="1">
    <citation type="submission" date="2004-08" db="EMBL/GenBank/DDBJ databases">
        <title>Molecular characterization of various repetitive DNAs in Cucurbitaceae.</title>
        <authorList>
            <person name="Fann Y.Y."/>
            <person name="Dressel A."/>
            <person name="Hemleben V."/>
        </authorList>
    </citation>
    <scope>NUCLEOTIDE SEQUENCE</scope>
</reference>
<keyword evidence="2" id="KW-0808">Transferase</keyword>
<sequence>VKGDNLHETTSRLCEKWRRSLVCLLNKSIDGLKQSPRCWYERFDKVISKMGFKRSSFDWCVYINSSSFKELVY</sequence>